<evidence type="ECO:0000313" key="10">
    <source>
        <dbReference type="Proteomes" id="UP000182521"/>
    </source>
</evidence>
<dbReference type="PANTHER" id="PTHR43055:SF1">
    <property type="entry name" value="FORMATE-DEPENDENT PHOSPHORIBOSYLGLYCINAMIDE FORMYLTRANSFERASE"/>
    <property type="match status" value="1"/>
</dbReference>
<dbReference type="SUPFAM" id="SSF51246">
    <property type="entry name" value="Rudiment single hybrid motif"/>
    <property type="match status" value="1"/>
</dbReference>
<dbReference type="Pfam" id="PF21244">
    <property type="entry name" value="PurT_C"/>
    <property type="match status" value="1"/>
</dbReference>
<evidence type="ECO:0000256" key="3">
    <source>
        <dbReference type="ARBA" id="ARBA00022741"/>
    </source>
</evidence>
<organism evidence="9 10">
    <name type="scientific">Francisella frigiditurris</name>
    <dbReference type="NCBI Taxonomy" id="1542390"/>
    <lineage>
        <taxon>Bacteria</taxon>
        <taxon>Pseudomonadati</taxon>
        <taxon>Pseudomonadota</taxon>
        <taxon>Gammaproteobacteria</taxon>
        <taxon>Thiotrichales</taxon>
        <taxon>Francisellaceae</taxon>
        <taxon>Francisella</taxon>
    </lineage>
</organism>
<dbReference type="InterPro" id="IPR016185">
    <property type="entry name" value="PreATP-grasp_dom_sf"/>
</dbReference>
<dbReference type="NCBIfam" id="NF006766">
    <property type="entry name" value="PRK09288.1"/>
    <property type="match status" value="1"/>
</dbReference>
<keyword evidence="6 7" id="KW-0460">Magnesium</keyword>
<dbReference type="PROSITE" id="PS50975">
    <property type="entry name" value="ATP_GRASP"/>
    <property type="match status" value="1"/>
</dbReference>
<dbReference type="Gene3D" id="3.30.470.20">
    <property type="entry name" value="ATP-grasp fold, B domain"/>
    <property type="match status" value="1"/>
</dbReference>
<dbReference type="Pfam" id="PF02222">
    <property type="entry name" value="ATP-grasp"/>
    <property type="match status" value="1"/>
</dbReference>
<dbReference type="Pfam" id="PF22660">
    <property type="entry name" value="RS_preATP-grasp-like"/>
    <property type="match status" value="1"/>
</dbReference>
<dbReference type="GO" id="GO:0005524">
    <property type="term" value="F:ATP binding"/>
    <property type="evidence" value="ECO:0007669"/>
    <property type="project" value="UniProtKB-UniRule"/>
</dbReference>
<proteinExistence type="inferred from homology"/>
<evidence type="ECO:0000256" key="4">
    <source>
        <dbReference type="ARBA" id="ARBA00022755"/>
    </source>
</evidence>
<feature type="domain" description="ATP-grasp" evidence="8">
    <location>
        <begin position="118"/>
        <end position="307"/>
    </location>
</feature>
<comment type="function">
    <text evidence="7">Involved in the de novo purine biosynthesis. Catalyzes the transfer of formate to 5-phospho-ribosyl-glycinamide (GAR), producing 5-phospho-ribosyl-N-formylglycinamide (FGAR). Formate is provided by PurU via hydrolysis of 10-formyl-tetrahydrofolate.</text>
</comment>
<evidence type="ECO:0000256" key="6">
    <source>
        <dbReference type="ARBA" id="ARBA00022842"/>
    </source>
</evidence>
<evidence type="ECO:0000313" key="9">
    <source>
        <dbReference type="EMBL" id="APC97232.1"/>
    </source>
</evidence>
<dbReference type="InterPro" id="IPR005862">
    <property type="entry name" value="PurT"/>
</dbReference>
<dbReference type="InterPro" id="IPR013815">
    <property type="entry name" value="ATP_grasp_subdomain_1"/>
</dbReference>
<dbReference type="NCBIfam" id="TIGR01142">
    <property type="entry name" value="purT"/>
    <property type="match status" value="1"/>
</dbReference>
<dbReference type="InterPro" id="IPR011761">
    <property type="entry name" value="ATP-grasp"/>
</dbReference>
<dbReference type="UniPathway" id="UPA00074">
    <property type="reaction ID" value="UER00127"/>
</dbReference>
<dbReference type="KEGG" id="frc:KX01_1658"/>
<feature type="binding site" evidence="7">
    <location>
        <position position="266"/>
    </location>
    <ligand>
        <name>Mg(2+)</name>
        <dbReference type="ChEBI" id="CHEBI:18420"/>
    </ligand>
</feature>
<dbReference type="GO" id="GO:0000287">
    <property type="term" value="F:magnesium ion binding"/>
    <property type="evidence" value="ECO:0007669"/>
    <property type="project" value="UniProtKB-UniRule"/>
</dbReference>
<feature type="binding site" evidence="7">
    <location>
        <position position="81"/>
    </location>
    <ligand>
        <name>N(1)-(5-phospho-beta-D-ribosyl)glycinamide</name>
        <dbReference type="ChEBI" id="CHEBI:143788"/>
    </ligand>
</feature>
<dbReference type="RefSeq" id="WP_071664525.1">
    <property type="nucleotide sequence ID" value="NZ_CP009654.1"/>
</dbReference>
<dbReference type="InterPro" id="IPR011054">
    <property type="entry name" value="Rudment_hybrid_motif"/>
</dbReference>
<keyword evidence="1 7" id="KW-0436">Ligase</keyword>
<dbReference type="GO" id="GO:0043815">
    <property type="term" value="F:phosphoribosylglycinamide formyltransferase 2 activity"/>
    <property type="evidence" value="ECO:0007669"/>
    <property type="project" value="UniProtKB-UniRule"/>
</dbReference>
<dbReference type="Gene3D" id="3.40.50.20">
    <property type="match status" value="1"/>
</dbReference>
<feature type="binding site" evidence="7">
    <location>
        <position position="285"/>
    </location>
    <ligand>
        <name>N(1)-(5-phospho-beta-D-ribosyl)glycinamide</name>
        <dbReference type="ChEBI" id="CHEBI:143788"/>
    </ligand>
</feature>
<dbReference type="Proteomes" id="UP000182521">
    <property type="component" value="Chromosome"/>
</dbReference>
<sequence>MKLGTAKTNSQRKILLLGAGELGREFAISAQRLGLYVIAADRYDNAPAMHIAHETYVLDMQDKLQLRSLIVNTKPDYIVPEIEAIATDELVDLESQGFKVVPCAKAVKLTMDREGIRRLAAEELNLPTSRFMFAETEKEYEQAVKQVRLPYVIKPIMSSSGKGQSIVKKSEDIQKAWQYAQSGSRGSAKSVIVEQFIPFDYEITLLTVRHEKGTSFCEPIGHIQEKGDYQLSWQPQAMPENTLKQAQHIAKEVTDALGGYGIFGVELFVQGEKVYFNEVSPRPHDTGLVTLISQRINEFDLHLRAILGLPVPDKISNIAPSASAALLLEGDSDAPEFEGVENALSIHNVDVCLFGKPEIKGSRRMGVILVKGDDVDHAKSKALQARELISIVK</sequence>
<dbReference type="GO" id="GO:0005829">
    <property type="term" value="C:cytosol"/>
    <property type="evidence" value="ECO:0007669"/>
    <property type="project" value="TreeGrafter"/>
</dbReference>
<dbReference type="GO" id="GO:0004644">
    <property type="term" value="F:phosphoribosylglycinamide formyltransferase activity"/>
    <property type="evidence" value="ECO:0007669"/>
    <property type="project" value="UniProtKB-UniRule"/>
</dbReference>
<dbReference type="AlphaFoldDB" id="A0A1J0KTX5"/>
<dbReference type="EMBL" id="CP009654">
    <property type="protein sequence ID" value="APC97232.1"/>
    <property type="molecule type" value="Genomic_DNA"/>
</dbReference>
<protein>
    <recommendedName>
        <fullName evidence="7">Formate-dependent phosphoribosylglycinamide formyltransferase</fullName>
        <ecNumber evidence="7">6.3.1.21</ecNumber>
    </recommendedName>
    <alternativeName>
        <fullName evidence="7">5'-phosphoribosylglycinamide transformylase 2</fullName>
    </alternativeName>
    <alternativeName>
        <fullName evidence="7">Formate-dependent GAR transformylase</fullName>
    </alternativeName>
    <alternativeName>
        <fullName evidence="7">GAR transformylase 2</fullName>
        <shortName evidence="7">GART 2</shortName>
    </alternativeName>
    <alternativeName>
        <fullName evidence="7">Non-folate glycinamide ribonucleotide transformylase</fullName>
    </alternativeName>
    <alternativeName>
        <fullName evidence="7">Phosphoribosylglycinamide formyltransferase 2</fullName>
    </alternativeName>
</protein>
<feature type="binding site" evidence="7">
    <location>
        <position position="154"/>
    </location>
    <ligand>
        <name>ATP</name>
        <dbReference type="ChEBI" id="CHEBI:30616"/>
    </ligand>
</feature>
<dbReference type="Gene3D" id="3.30.1490.20">
    <property type="entry name" value="ATP-grasp fold, A domain"/>
    <property type="match status" value="1"/>
</dbReference>
<feature type="binding site" evidence="7">
    <location>
        <position position="278"/>
    </location>
    <ligand>
        <name>Mg(2+)</name>
        <dbReference type="ChEBI" id="CHEBI:18420"/>
    </ligand>
</feature>
<dbReference type="InterPro" id="IPR048740">
    <property type="entry name" value="PurT_C"/>
</dbReference>
<keyword evidence="10" id="KW-1185">Reference proteome</keyword>
<dbReference type="InterPro" id="IPR054350">
    <property type="entry name" value="PurT/PurK_preATP-grasp"/>
</dbReference>
<comment type="catalytic activity">
    <reaction evidence="7">
        <text>N(1)-(5-phospho-beta-D-ribosyl)glycinamide + formate + ATP = N(2)-formyl-N(1)-(5-phospho-beta-D-ribosyl)glycinamide + ADP + phosphate + H(+)</text>
        <dbReference type="Rhea" id="RHEA:24829"/>
        <dbReference type="ChEBI" id="CHEBI:15378"/>
        <dbReference type="ChEBI" id="CHEBI:15740"/>
        <dbReference type="ChEBI" id="CHEBI:30616"/>
        <dbReference type="ChEBI" id="CHEBI:43474"/>
        <dbReference type="ChEBI" id="CHEBI:143788"/>
        <dbReference type="ChEBI" id="CHEBI:147286"/>
        <dbReference type="ChEBI" id="CHEBI:456216"/>
        <dbReference type="EC" id="6.3.1.21"/>
    </reaction>
</comment>
<feature type="binding site" evidence="7">
    <location>
        <position position="113"/>
    </location>
    <ligand>
        <name>ATP</name>
        <dbReference type="ChEBI" id="CHEBI:30616"/>
    </ligand>
</feature>
<accession>A0A1J0KTX5</accession>
<comment type="similarity">
    <text evidence="7">Belongs to the PurK/PurT family.</text>
</comment>
<name>A0A1J0KTX5_9GAMM</name>
<feature type="binding site" evidence="7">
    <location>
        <position position="202"/>
    </location>
    <ligand>
        <name>ATP</name>
        <dbReference type="ChEBI" id="CHEBI:30616"/>
    </ligand>
</feature>
<evidence type="ECO:0000256" key="7">
    <source>
        <dbReference type="HAMAP-Rule" id="MF_01643"/>
    </source>
</evidence>
<keyword evidence="3 7" id="KW-0547">Nucleotide-binding</keyword>
<dbReference type="EC" id="6.3.1.21" evidence="7"/>
<feature type="binding site" evidence="7">
    <location>
        <begin position="363"/>
        <end position="364"/>
    </location>
    <ligand>
        <name>N(1)-(5-phospho-beta-D-ribosyl)glycinamide</name>
        <dbReference type="ChEBI" id="CHEBI:143788"/>
    </ligand>
</feature>
<dbReference type="SUPFAM" id="SSF52440">
    <property type="entry name" value="PreATP-grasp domain"/>
    <property type="match status" value="1"/>
</dbReference>
<dbReference type="HAMAP" id="MF_01643">
    <property type="entry name" value="PurT"/>
    <property type="match status" value="1"/>
</dbReference>
<evidence type="ECO:0000256" key="5">
    <source>
        <dbReference type="ARBA" id="ARBA00022840"/>
    </source>
</evidence>
<dbReference type="InterPro" id="IPR003135">
    <property type="entry name" value="ATP-grasp_carboxylate-amine"/>
</dbReference>
<feature type="binding site" evidence="7">
    <location>
        <position position="356"/>
    </location>
    <ligand>
        <name>N(1)-(5-phospho-beta-D-ribosyl)glycinamide</name>
        <dbReference type="ChEBI" id="CHEBI:143788"/>
    </ligand>
</feature>
<keyword evidence="5 7" id="KW-0067">ATP-binding</keyword>
<evidence type="ECO:0000256" key="1">
    <source>
        <dbReference type="ARBA" id="ARBA00022598"/>
    </source>
</evidence>
<keyword evidence="9" id="KW-0808">Transferase</keyword>
<dbReference type="STRING" id="1542390.KX01_1658"/>
<reference evidence="10" key="1">
    <citation type="submission" date="2014-10" db="EMBL/GenBank/DDBJ databases">
        <authorList>
            <person name="Kuske C.R."/>
            <person name="Challacombe J.F."/>
            <person name="Daligault H.E."/>
            <person name="Davenport K.W."/>
            <person name="Johnson S.L."/>
            <person name="Siddaramappa S."/>
            <person name="Petersen J.M."/>
        </authorList>
    </citation>
    <scope>NUCLEOTIDE SEQUENCE [LARGE SCALE GENOMIC DNA]</scope>
    <source>
        <strain evidence="10">CA97-1460</strain>
    </source>
</reference>
<dbReference type="OrthoDB" id="9804625at2"/>
<dbReference type="SUPFAM" id="SSF56059">
    <property type="entry name" value="Glutathione synthetase ATP-binding domain-like"/>
    <property type="match status" value="1"/>
</dbReference>
<dbReference type="PANTHER" id="PTHR43055">
    <property type="entry name" value="FORMATE-DEPENDENT PHOSPHORIBOSYLGLYCINAMIDE FORMYLTRANSFERASE"/>
    <property type="match status" value="1"/>
</dbReference>
<gene>
    <name evidence="7 9" type="primary">purT</name>
    <name evidence="9" type="ORF">KX01_1658</name>
</gene>
<comment type="subunit">
    <text evidence="7">Homodimer.</text>
</comment>
<feature type="binding site" evidence="7">
    <location>
        <begin position="159"/>
        <end position="164"/>
    </location>
    <ligand>
        <name>ATP</name>
        <dbReference type="ChEBI" id="CHEBI:30616"/>
    </ligand>
</feature>
<dbReference type="GO" id="GO:0006189">
    <property type="term" value="P:'de novo' IMP biosynthetic process"/>
    <property type="evidence" value="ECO:0007669"/>
    <property type="project" value="UniProtKB-UniRule"/>
</dbReference>
<keyword evidence="2 7" id="KW-0479">Metal-binding</keyword>
<comment type="pathway">
    <text evidence="7">Purine metabolism; IMP biosynthesis via de novo pathway; N(2)-formyl-N(1)-(5-phospho-D-ribosyl)glycinamide from N(1)-(5-phospho-D-ribosyl)glycinamide (formate route): step 1/1.</text>
</comment>
<evidence type="ECO:0000256" key="2">
    <source>
        <dbReference type="ARBA" id="ARBA00022723"/>
    </source>
</evidence>
<feature type="binding site" evidence="7">
    <location>
        <begin position="194"/>
        <end position="197"/>
    </location>
    <ligand>
        <name>ATP</name>
        <dbReference type="ChEBI" id="CHEBI:30616"/>
    </ligand>
</feature>
<keyword evidence="4 7" id="KW-0658">Purine biosynthesis</keyword>
<feature type="binding site" evidence="7">
    <location>
        <begin position="21"/>
        <end position="22"/>
    </location>
    <ligand>
        <name>N(1)-(5-phospho-beta-D-ribosyl)glycinamide</name>
        <dbReference type="ChEBI" id="CHEBI:143788"/>
    </ligand>
</feature>
<evidence type="ECO:0000259" key="8">
    <source>
        <dbReference type="PROSITE" id="PS50975"/>
    </source>
</evidence>